<evidence type="ECO:0000313" key="4">
    <source>
        <dbReference type="EMBL" id="GLX78359.1"/>
    </source>
</evidence>
<comment type="caution">
    <text evidence="4">The sequence shown here is derived from an EMBL/GenBank/DDBJ whole genome shotgun (WGS) entry which is preliminary data.</text>
</comment>
<dbReference type="Gene3D" id="2.60.40.3870">
    <property type="entry name" value="Uncharacterised protein PF16024, DUF4785"/>
    <property type="match status" value="1"/>
</dbReference>
<dbReference type="Gene3D" id="2.60.120.1370">
    <property type="match status" value="1"/>
</dbReference>
<dbReference type="InterPro" id="IPR048295">
    <property type="entry name" value="DUF4785_C"/>
</dbReference>
<protein>
    <submittedName>
        <fullName evidence="4">DUF4785 domain-containing protein</fullName>
    </submittedName>
</protein>
<evidence type="ECO:0000259" key="3">
    <source>
        <dbReference type="Pfam" id="PF20943"/>
    </source>
</evidence>
<proteinExistence type="predicted"/>
<organism evidence="4 5">
    <name type="scientific">Thalassotalea insulae</name>
    <dbReference type="NCBI Taxonomy" id="2056778"/>
    <lineage>
        <taxon>Bacteria</taxon>
        <taxon>Pseudomonadati</taxon>
        <taxon>Pseudomonadota</taxon>
        <taxon>Gammaproteobacteria</taxon>
        <taxon>Alteromonadales</taxon>
        <taxon>Colwelliaceae</taxon>
        <taxon>Thalassotalea</taxon>
    </lineage>
</organism>
<dbReference type="EMBL" id="BSST01000001">
    <property type="protein sequence ID" value="GLX78359.1"/>
    <property type="molecule type" value="Genomic_DNA"/>
</dbReference>
<keyword evidence="1" id="KW-0732">Signal</keyword>
<dbReference type="InterPro" id="IPR031979">
    <property type="entry name" value="DUF4785_N"/>
</dbReference>
<evidence type="ECO:0000256" key="1">
    <source>
        <dbReference type="SAM" id="SignalP"/>
    </source>
</evidence>
<reference evidence="4 5" key="1">
    <citation type="submission" date="2023-03" db="EMBL/GenBank/DDBJ databases">
        <title>Draft genome sequence of Thalassotalea insulae KCTC 62186T.</title>
        <authorList>
            <person name="Sawabe T."/>
        </authorList>
    </citation>
    <scope>NUCLEOTIDE SEQUENCE [LARGE SCALE GENOMIC DNA]</scope>
    <source>
        <strain evidence="4 5">KCTC 62186</strain>
    </source>
</reference>
<feature type="signal peptide" evidence="1">
    <location>
        <begin position="1"/>
        <end position="24"/>
    </location>
</feature>
<evidence type="ECO:0000313" key="5">
    <source>
        <dbReference type="Proteomes" id="UP001157186"/>
    </source>
</evidence>
<name>A0ABQ6GRV5_9GAMM</name>
<feature type="domain" description="DUF4785" evidence="2">
    <location>
        <begin position="41"/>
        <end position="187"/>
    </location>
</feature>
<dbReference type="Proteomes" id="UP001157186">
    <property type="component" value="Unassembled WGS sequence"/>
</dbReference>
<dbReference type="RefSeq" id="WP_284244245.1">
    <property type="nucleotide sequence ID" value="NZ_BSST01000001.1"/>
</dbReference>
<keyword evidence="5" id="KW-1185">Reference proteome</keyword>
<accession>A0ABQ6GRV5</accession>
<evidence type="ECO:0000259" key="2">
    <source>
        <dbReference type="Pfam" id="PF16024"/>
    </source>
</evidence>
<dbReference type="Pfam" id="PF16024">
    <property type="entry name" value="DUF4785_1st"/>
    <property type="match status" value="1"/>
</dbReference>
<gene>
    <name evidence="4" type="ORF">tinsulaeT_16990</name>
</gene>
<dbReference type="Pfam" id="PF20943">
    <property type="entry name" value="DUF4785_3rd"/>
    <property type="match status" value="1"/>
</dbReference>
<feature type="chain" id="PRO_5046182675" evidence="1">
    <location>
        <begin position="25"/>
        <end position="394"/>
    </location>
</feature>
<sequence length="394" mass="43375">MKFLTLTYSALSVSAILLSSSLWARPLSSQSLDLVSVNAPEHKVERKSLHFSQPINSTQQLSFAAKPFTHTSDEYWLEVTGKQLNDGLDVNITQPGALIRLSGKRANAPGAVNSLAIDPEKIALSKGAEKLSSPFKQKVSQQQFATANIFPNSSAVQLDKRIGKGVFKLKVNQQLNGHERYLINVKEKGSPYRLKVTIPRQSILATQHLELDMAMHNKNDQLDNSRYSAVIKSPNGDVMPVKYQQHDGKYSITLPEMATSALPGQLYELQVSSHASDNGLKISRNGKVAFAISQPTAKMTGKVAVENTHAVIGVEVASEGRYEISAIVSGVNKLGEQQQVMLSRSAHYLQPGEQHVQLIFDTQLLKQASVLPPYQLSQLRLVDQSRMALLQQQQ</sequence>
<feature type="domain" description="DUF4785" evidence="3">
    <location>
        <begin position="297"/>
        <end position="393"/>
    </location>
</feature>